<gene>
    <name evidence="1" type="ORF">EH198_09140</name>
</gene>
<keyword evidence="2" id="KW-1185">Reference proteome</keyword>
<dbReference type="AlphaFoldDB" id="A0A3N9P6I3"/>
<evidence type="ECO:0000313" key="1">
    <source>
        <dbReference type="EMBL" id="RQW11833.1"/>
    </source>
</evidence>
<proteinExistence type="predicted"/>
<dbReference type="EMBL" id="RQPI01000004">
    <property type="protein sequence ID" value="RQW11833.1"/>
    <property type="molecule type" value="Genomic_DNA"/>
</dbReference>
<comment type="caution">
    <text evidence="1">The sequence shown here is derived from an EMBL/GenBank/DDBJ whole genome shotgun (WGS) entry which is preliminary data.</text>
</comment>
<dbReference type="OrthoDB" id="9999370at2"/>
<reference evidence="1 2" key="1">
    <citation type="submission" date="2018-11" db="EMBL/GenBank/DDBJ databases">
        <title>Genome sequence of strain 7197.</title>
        <authorList>
            <person name="Gao J."/>
            <person name="Sun J."/>
        </authorList>
    </citation>
    <scope>NUCLEOTIDE SEQUENCE [LARGE SCALE GENOMIC DNA]</scope>
    <source>
        <strain evidence="1 2">7197</strain>
    </source>
</reference>
<accession>A0A3N9P6I3</accession>
<protein>
    <submittedName>
        <fullName evidence="1">Uncharacterized protein</fullName>
    </submittedName>
</protein>
<evidence type="ECO:0000313" key="2">
    <source>
        <dbReference type="Proteomes" id="UP000282529"/>
    </source>
</evidence>
<dbReference type="Gene3D" id="2.40.50.1020">
    <property type="entry name" value="LytTr DNA-binding domain"/>
    <property type="match status" value="1"/>
</dbReference>
<sequence length="71" mass="8452">MNREEADRLFATGPQDPCFVRAGIELVVNVKKVTNLDREKRRVSFDTGEVLQVEDEYWDNFIQMYEQRENL</sequence>
<name>A0A3N9P6I3_9BACL</name>
<organism evidence="1 2">
    <name type="scientific">Paenibacillus rhizophilus</name>
    <dbReference type="NCBI Taxonomy" id="1850366"/>
    <lineage>
        <taxon>Bacteria</taxon>
        <taxon>Bacillati</taxon>
        <taxon>Bacillota</taxon>
        <taxon>Bacilli</taxon>
        <taxon>Bacillales</taxon>
        <taxon>Paenibacillaceae</taxon>
        <taxon>Paenibacillus</taxon>
    </lineage>
</organism>
<dbReference type="Proteomes" id="UP000282529">
    <property type="component" value="Unassembled WGS sequence"/>
</dbReference>
<dbReference type="RefSeq" id="WP_124695242.1">
    <property type="nucleotide sequence ID" value="NZ_JBHUFE010000039.1"/>
</dbReference>